<keyword evidence="1" id="KW-0131">Cell cycle</keyword>
<dbReference type="GO" id="GO:0030288">
    <property type="term" value="C:outer membrane-bounded periplasmic space"/>
    <property type="evidence" value="ECO:0007669"/>
    <property type="project" value="UniProtKB-UniRule"/>
</dbReference>
<feature type="region of interest" description="Disordered" evidence="3">
    <location>
        <begin position="95"/>
        <end position="115"/>
    </location>
</feature>
<evidence type="ECO:0000259" key="4">
    <source>
        <dbReference type="Pfam" id="PF16331"/>
    </source>
</evidence>
<proteinExistence type="inferred from homology"/>
<organism evidence="5 6">
    <name type="scientific">Marinomonas profundi</name>
    <dbReference type="NCBI Taxonomy" id="2726122"/>
    <lineage>
        <taxon>Bacteria</taxon>
        <taxon>Pseudomonadati</taxon>
        <taxon>Pseudomonadota</taxon>
        <taxon>Gammaproteobacteria</taxon>
        <taxon>Oceanospirillales</taxon>
        <taxon>Oceanospirillaceae</taxon>
        <taxon>Marinomonas</taxon>
    </lineage>
</organism>
<gene>
    <name evidence="5" type="primary">ybgF</name>
    <name evidence="1" type="synonym">cpoB</name>
    <name evidence="5" type="ORF">HGG82_01850</name>
</gene>
<dbReference type="SUPFAM" id="SSF48452">
    <property type="entry name" value="TPR-like"/>
    <property type="match status" value="1"/>
</dbReference>
<feature type="coiled-coil region" evidence="1">
    <location>
        <begin position="38"/>
        <end position="65"/>
    </location>
</feature>
<dbReference type="InterPro" id="IPR019734">
    <property type="entry name" value="TPR_rpt"/>
</dbReference>
<keyword evidence="1" id="KW-0732">Signal</keyword>
<evidence type="ECO:0000313" key="6">
    <source>
        <dbReference type="Proteomes" id="UP000586067"/>
    </source>
</evidence>
<dbReference type="NCBIfam" id="TIGR02795">
    <property type="entry name" value="tol_pal_ybgF"/>
    <property type="match status" value="1"/>
</dbReference>
<evidence type="ECO:0000256" key="3">
    <source>
        <dbReference type="SAM" id="MobiDB-lite"/>
    </source>
</evidence>
<dbReference type="SMART" id="SM00028">
    <property type="entry name" value="TPR"/>
    <property type="match status" value="3"/>
</dbReference>
<dbReference type="GO" id="GO:0070206">
    <property type="term" value="P:protein trimerization"/>
    <property type="evidence" value="ECO:0007669"/>
    <property type="project" value="InterPro"/>
</dbReference>
<dbReference type="Pfam" id="PF16331">
    <property type="entry name" value="TolA_bind_tri"/>
    <property type="match status" value="1"/>
</dbReference>
<protein>
    <recommendedName>
        <fullName evidence="1">Cell division coordinator CpoB</fullName>
    </recommendedName>
</protein>
<dbReference type="GO" id="GO:0043093">
    <property type="term" value="P:FtsZ-dependent cytokinesis"/>
    <property type="evidence" value="ECO:0007669"/>
    <property type="project" value="UniProtKB-UniRule"/>
</dbReference>
<dbReference type="Pfam" id="PF13174">
    <property type="entry name" value="TPR_6"/>
    <property type="match status" value="1"/>
</dbReference>
<feature type="chain" id="PRO_5033174373" description="Cell division coordinator CpoB" evidence="1">
    <location>
        <begin position="25"/>
        <end position="258"/>
    </location>
</feature>
<keyword evidence="1" id="KW-0574">Periplasm</keyword>
<dbReference type="InterPro" id="IPR034706">
    <property type="entry name" value="CpoB"/>
</dbReference>
<dbReference type="RefSeq" id="WP_168822337.1">
    <property type="nucleotide sequence ID" value="NZ_CP073013.1"/>
</dbReference>
<dbReference type="InterPro" id="IPR014162">
    <property type="entry name" value="CpoB_C"/>
</dbReference>
<sequence precursor="true">MINKNVKVRSFALALCFTAPFAMAEIQQVSGGLSTGAAADLLFQVETLQQEVQQLRGLLEEQGHELKLMKESQRNRYIDLDKRISLLMSASAANEFNQPSPSAQSEQKTSPRNAVDAPMSAPIPFAPVNLQPPTVQSQQAYNNAYDLIRQRKFDDAEMAFSAFVKEYPSNTLTGNGFYWLGEIKLVQGKSQEAIEAFSTVTQKFPGHNKEQDALYKLGTVSDQAGDTEKARSYLQDVIKRFPNSKAAQLAAGYLSKIK</sequence>
<evidence type="ECO:0000256" key="1">
    <source>
        <dbReference type="HAMAP-Rule" id="MF_02066"/>
    </source>
</evidence>
<dbReference type="Gene3D" id="1.20.5.110">
    <property type="match status" value="1"/>
</dbReference>
<feature type="domain" description="YbgF trimerisation" evidence="4">
    <location>
        <begin position="37"/>
        <end position="93"/>
    </location>
</feature>
<accession>A0A847R5P8</accession>
<keyword evidence="6" id="KW-1185">Reference proteome</keyword>
<keyword evidence="1" id="KW-0175">Coiled coil</keyword>
<keyword evidence="1" id="KW-0132">Cell division</keyword>
<name>A0A847R5P8_9GAMM</name>
<keyword evidence="2" id="KW-0802">TPR repeat</keyword>
<feature type="signal peptide" evidence="1">
    <location>
        <begin position="1"/>
        <end position="24"/>
    </location>
</feature>
<dbReference type="AlphaFoldDB" id="A0A847R5P8"/>
<comment type="function">
    <text evidence="1">Mediates coordination of peptidoglycan synthesis and outer membrane constriction during cell division.</text>
</comment>
<dbReference type="Proteomes" id="UP000586067">
    <property type="component" value="Unassembled WGS sequence"/>
</dbReference>
<feature type="repeat" description="TPR" evidence="2">
    <location>
        <begin position="211"/>
        <end position="244"/>
    </location>
</feature>
<dbReference type="Pfam" id="PF13432">
    <property type="entry name" value="TPR_16"/>
    <property type="match status" value="1"/>
</dbReference>
<comment type="subcellular location">
    <subcellularLocation>
        <location evidence="1">Periplasm</location>
    </subcellularLocation>
</comment>
<dbReference type="Gene3D" id="1.25.40.10">
    <property type="entry name" value="Tetratricopeptide repeat domain"/>
    <property type="match status" value="1"/>
</dbReference>
<feature type="compositionally biased region" description="Polar residues" evidence="3">
    <location>
        <begin position="95"/>
        <end position="112"/>
    </location>
</feature>
<dbReference type="PROSITE" id="PS50005">
    <property type="entry name" value="TPR"/>
    <property type="match status" value="1"/>
</dbReference>
<comment type="caution">
    <text evidence="5">The sequence shown here is derived from an EMBL/GenBank/DDBJ whole genome shotgun (WGS) entry which is preliminary data.</text>
</comment>
<reference evidence="5 6" key="1">
    <citation type="submission" date="2020-04" db="EMBL/GenBank/DDBJ databases">
        <title>Marinomonas sp. M1K-6 isolated from the deep seawater of the Mariana Trench.</title>
        <authorList>
            <person name="Li Y."/>
        </authorList>
    </citation>
    <scope>NUCLEOTIDE SEQUENCE [LARGE SCALE GENOMIC DNA]</scope>
    <source>
        <strain evidence="5 6">M1K-6</strain>
    </source>
</reference>
<dbReference type="InterPro" id="IPR011990">
    <property type="entry name" value="TPR-like_helical_dom_sf"/>
</dbReference>
<dbReference type="HAMAP" id="MF_02066">
    <property type="entry name" value="CpoB"/>
    <property type="match status" value="1"/>
</dbReference>
<comment type="similarity">
    <text evidence="1">Belongs to the CpoB family.</text>
</comment>
<evidence type="ECO:0000313" key="5">
    <source>
        <dbReference type="EMBL" id="NLQ16367.1"/>
    </source>
</evidence>
<evidence type="ECO:0000256" key="2">
    <source>
        <dbReference type="PROSITE-ProRule" id="PRU00339"/>
    </source>
</evidence>
<dbReference type="EMBL" id="JABAEK010000001">
    <property type="protein sequence ID" value="NLQ16367.1"/>
    <property type="molecule type" value="Genomic_DNA"/>
</dbReference>
<dbReference type="InterPro" id="IPR032519">
    <property type="entry name" value="YbgF_tri"/>
</dbReference>